<evidence type="ECO:0000313" key="1">
    <source>
        <dbReference type="EMBL" id="RLV90300.1"/>
    </source>
</evidence>
<organism evidence="1 2">
    <name type="scientific">Chloebia gouldiae</name>
    <name type="common">Gouldian finch</name>
    <name type="synonym">Erythrura gouldiae</name>
    <dbReference type="NCBI Taxonomy" id="44316"/>
    <lineage>
        <taxon>Eukaryota</taxon>
        <taxon>Metazoa</taxon>
        <taxon>Chordata</taxon>
        <taxon>Craniata</taxon>
        <taxon>Vertebrata</taxon>
        <taxon>Euteleostomi</taxon>
        <taxon>Archelosauria</taxon>
        <taxon>Archosauria</taxon>
        <taxon>Dinosauria</taxon>
        <taxon>Saurischia</taxon>
        <taxon>Theropoda</taxon>
        <taxon>Coelurosauria</taxon>
        <taxon>Aves</taxon>
        <taxon>Neognathae</taxon>
        <taxon>Neoaves</taxon>
        <taxon>Telluraves</taxon>
        <taxon>Australaves</taxon>
        <taxon>Passeriformes</taxon>
        <taxon>Passeroidea</taxon>
        <taxon>Passeridae</taxon>
        <taxon>Chloebia</taxon>
    </lineage>
</organism>
<keyword evidence="2" id="KW-1185">Reference proteome</keyword>
<comment type="caution">
    <text evidence="1">The sequence shown here is derived from an EMBL/GenBank/DDBJ whole genome shotgun (WGS) entry which is preliminary data.</text>
</comment>
<dbReference type="EMBL" id="QUSF01000126">
    <property type="protein sequence ID" value="RLV90300.1"/>
    <property type="molecule type" value="Genomic_DNA"/>
</dbReference>
<protein>
    <submittedName>
        <fullName evidence="1">Uncharacterized protein</fullName>
    </submittedName>
</protein>
<feature type="non-terminal residue" evidence="1">
    <location>
        <position position="59"/>
    </location>
</feature>
<gene>
    <name evidence="1" type="ORF">DV515_00014490</name>
</gene>
<evidence type="ECO:0000313" key="2">
    <source>
        <dbReference type="Proteomes" id="UP000276834"/>
    </source>
</evidence>
<name>A0A3L8RY48_CHLGU</name>
<dbReference type="Proteomes" id="UP000276834">
    <property type="component" value="Unassembled WGS sequence"/>
</dbReference>
<sequence length="59" mass="6498">MWDPSLSSFNVWSLEATSAGLSAGPHTGFHAVLSVSIKQVNEPGREMKDLKIWIQLRSS</sequence>
<reference evidence="1 2" key="1">
    <citation type="journal article" date="2018" name="Proc. R. Soc. B">
        <title>A non-coding region near Follistatin controls head colour polymorphism in the Gouldian finch.</title>
        <authorList>
            <person name="Toomey M.B."/>
            <person name="Marques C.I."/>
            <person name="Andrade P."/>
            <person name="Araujo P.M."/>
            <person name="Sabatino S."/>
            <person name="Gazda M.A."/>
            <person name="Afonso S."/>
            <person name="Lopes R.J."/>
            <person name="Corbo J.C."/>
            <person name="Carneiro M."/>
        </authorList>
    </citation>
    <scope>NUCLEOTIDE SEQUENCE [LARGE SCALE GENOMIC DNA]</scope>
    <source>
        <strain evidence="1">Red01</strain>
        <tissue evidence="1">Muscle</tissue>
    </source>
</reference>
<proteinExistence type="predicted"/>
<accession>A0A3L8RY48</accession>
<dbReference type="AlphaFoldDB" id="A0A3L8RY48"/>